<dbReference type="STRING" id="999422.HMPREF9944_02128"/>
<comment type="caution">
    <text evidence="1">The sequence shown here is derived from an EMBL/GenBank/DDBJ whole genome shotgun (WGS) entry which is preliminary data.</text>
</comment>
<protein>
    <submittedName>
        <fullName evidence="1">Uncharacterized protein</fullName>
    </submittedName>
</protein>
<reference evidence="1 2" key="1">
    <citation type="submission" date="2011-12" db="EMBL/GenBank/DDBJ databases">
        <title>The Genome Sequence of Prevotella maculosa OT 289.</title>
        <authorList>
            <consortium name="The Broad Institute Genome Sequencing Platform"/>
            <person name="Earl A."/>
            <person name="Ward D."/>
            <person name="Feldgarden M."/>
            <person name="Gevers D."/>
            <person name="Izard J."/>
            <person name="Blanton J.M."/>
            <person name="Mathney J."/>
            <person name="Tanner A.C."/>
            <person name="Dewhirst F.E."/>
            <person name="Young S.K."/>
            <person name="Zeng Q."/>
            <person name="Gargeya S."/>
            <person name="Fitzgerald M."/>
            <person name="Haas B."/>
            <person name="Abouelleil A."/>
            <person name="Alvarado L."/>
            <person name="Arachchi H.M."/>
            <person name="Berlin A."/>
            <person name="Chapman S.B."/>
            <person name="Gearin G."/>
            <person name="Goldberg J."/>
            <person name="Griggs A."/>
            <person name="Gujja S."/>
            <person name="Hansen M."/>
            <person name="Heiman D."/>
            <person name="Howarth C."/>
            <person name="Larimer J."/>
            <person name="Lui A."/>
            <person name="MacDonald P.J.P."/>
            <person name="McCowen C."/>
            <person name="Montmayeur A."/>
            <person name="Murphy C."/>
            <person name="Neiman D."/>
            <person name="Pearson M."/>
            <person name="Priest M."/>
            <person name="Roberts A."/>
            <person name="Saif S."/>
            <person name="Shea T."/>
            <person name="Sisk P."/>
            <person name="Stolte C."/>
            <person name="Sykes S."/>
            <person name="Wortman J."/>
            <person name="Nusbaum C."/>
            <person name="Birren B."/>
        </authorList>
    </citation>
    <scope>NUCLEOTIDE SEQUENCE [LARGE SCALE GENOMIC DNA]</scope>
    <source>
        <strain evidence="1 2">OT 289</strain>
    </source>
</reference>
<proteinExistence type="predicted"/>
<organism evidence="1 2">
    <name type="scientific">Segatella maculosa OT 289</name>
    <dbReference type="NCBI Taxonomy" id="999422"/>
    <lineage>
        <taxon>Bacteria</taxon>
        <taxon>Pseudomonadati</taxon>
        <taxon>Bacteroidota</taxon>
        <taxon>Bacteroidia</taxon>
        <taxon>Bacteroidales</taxon>
        <taxon>Prevotellaceae</taxon>
        <taxon>Segatella</taxon>
    </lineage>
</organism>
<evidence type="ECO:0000313" key="1">
    <source>
        <dbReference type="EMBL" id="EHO67831.1"/>
    </source>
</evidence>
<dbReference type="Proteomes" id="UP000003167">
    <property type="component" value="Unassembled WGS sequence"/>
</dbReference>
<sequence>MSKKEAQTDIWVYDLLKSAHITLEYQGSTISEIEGSYVKHLCSMRSSIGSISHSIEITIPIF</sequence>
<dbReference type="EMBL" id="AGEK01000036">
    <property type="protein sequence ID" value="EHO67831.1"/>
    <property type="molecule type" value="Genomic_DNA"/>
</dbReference>
<dbReference type="AlphaFoldDB" id="H1HPN4"/>
<keyword evidence="2" id="KW-1185">Reference proteome</keyword>
<evidence type="ECO:0000313" key="2">
    <source>
        <dbReference type="Proteomes" id="UP000003167"/>
    </source>
</evidence>
<name>H1HPN4_9BACT</name>
<gene>
    <name evidence="1" type="ORF">HMPREF9944_02128</name>
</gene>
<dbReference type="HOGENOM" id="CLU_2900433_0_0_10"/>
<accession>H1HPN4</accession>